<dbReference type="EMBL" id="JAPWTJ010000272">
    <property type="protein sequence ID" value="KAJ8980229.1"/>
    <property type="molecule type" value="Genomic_DNA"/>
</dbReference>
<dbReference type="Proteomes" id="UP001162164">
    <property type="component" value="Unassembled WGS sequence"/>
</dbReference>
<name>A0ABQ9JRN0_9CUCU</name>
<proteinExistence type="predicted"/>
<protein>
    <submittedName>
        <fullName evidence="2">Uncharacterized protein</fullName>
    </submittedName>
</protein>
<feature type="chain" id="PRO_5046222281" evidence="1">
    <location>
        <begin position="21"/>
        <end position="227"/>
    </location>
</feature>
<organism evidence="2 3">
    <name type="scientific">Molorchus minor</name>
    <dbReference type="NCBI Taxonomy" id="1323400"/>
    <lineage>
        <taxon>Eukaryota</taxon>
        <taxon>Metazoa</taxon>
        <taxon>Ecdysozoa</taxon>
        <taxon>Arthropoda</taxon>
        <taxon>Hexapoda</taxon>
        <taxon>Insecta</taxon>
        <taxon>Pterygota</taxon>
        <taxon>Neoptera</taxon>
        <taxon>Endopterygota</taxon>
        <taxon>Coleoptera</taxon>
        <taxon>Polyphaga</taxon>
        <taxon>Cucujiformia</taxon>
        <taxon>Chrysomeloidea</taxon>
        <taxon>Cerambycidae</taxon>
        <taxon>Lamiinae</taxon>
        <taxon>Monochamini</taxon>
        <taxon>Molorchus</taxon>
    </lineage>
</organism>
<gene>
    <name evidence="2" type="ORF">NQ317_003737</name>
</gene>
<evidence type="ECO:0000313" key="2">
    <source>
        <dbReference type="EMBL" id="KAJ8980229.1"/>
    </source>
</evidence>
<evidence type="ECO:0000313" key="3">
    <source>
        <dbReference type="Proteomes" id="UP001162164"/>
    </source>
</evidence>
<comment type="caution">
    <text evidence="2">The sequence shown here is derived from an EMBL/GenBank/DDBJ whole genome shotgun (WGS) entry which is preliminary data.</text>
</comment>
<reference evidence="2" key="1">
    <citation type="journal article" date="2023" name="Insect Mol. Biol.">
        <title>Genome sequencing provides insights into the evolution of gene families encoding plant cell wall-degrading enzymes in longhorned beetles.</title>
        <authorList>
            <person name="Shin N.R."/>
            <person name="Okamura Y."/>
            <person name="Kirsch R."/>
            <person name="Pauchet Y."/>
        </authorList>
    </citation>
    <scope>NUCLEOTIDE SEQUENCE</scope>
    <source>
        <strain evidence="2">MMC_N1</strain>
    </source>
</reference>
<feature type="signal peptide" evidence="1">
    <location>
        <begin position="1"/>
        <end position="20"/>
    </location>
</feature>
<keyword evidence="3" id="KW-1185">Reference proteome</keyword>
<sequence>MITVSVIFAILLSICATSYGTYDHYNGQYGNNILSHNIGITKHVAYPVYQQETIKVPEAVPVPLITPIAIPVPRPFPVHVRVSQPIAVPVVKTITFPVEKTVPYRVEKEIPYHIEKPVPVPVEKHVPVKIFKPVPVKVPDLKVVYHRAKKSWFLLDVLLLTYRNPKVLTFLKNGFDLYFINGANVPTADTRNTPNSAIFITGHRSHIAMVERSIFRCCGVGKIKKEL</sequence>
<keyword evidence="1" id="KW-0732">Signal</keyword>
<accession>A0ABQ9JRN0</accession>
<evidence type="ECO:0000256" key="1">
    <source>
        <dbReference type="SAM" id="SignalP"/>
    </source>
</evidence>